<protein>
    <submittedName>
        <fullName evidence="2">Uncharacterized protein</fullName>
    </submittedName>
</protein>
<gene>
    <name evidence="2" type="ORF">EVJ58_g1848</name>
</gene>
<accession>A0A4Y9YZT0</accession>
<feature type="compositionally biased region" description="Low complexity" evidence="1">
    <location>
        <begin position="15"/>
        <end position="24"/>
    </location>
</feature>
<reference evidence="2 3" key="1">
    <citation type="submission" date="2019-01" db="EMBL/GenBank/DDBJ databases">
        <title>Genome sequencing of the rare red list fungi Fomitopsis rosea.</title>
        <authorList>
            <person name="Buettner E."/>
            <person name="Kellner H."/>
        </authorList>
    </citation>
    <scope>NUCLEOTIDE SEQUENCE [LARGE SCALE GENOMIC DNA]</scope>
    <source>
        <strain evidence="2 3">DSM 105464</strain>
    </source>
</reference>
<dbReference type="EMBL" id="SEKV01000063">
    <property type="protein sequence ID" value="TFY67113.1"/>
    <property type="molecule type" value="Genomic_DNA"/>
</dbReference>
<proteinExistence type="predicted"/>
<dbReference type="STRING" id="34475.A0A4Y9YZT0"/>
<evidence type="ECO:0000313" key="3">
    <source>
        <dbReference type="Proteomes" id="UP000298390"/>
    </source>
</evidence>
<name>A0A4Y9YZT0_9APHY</name>
<evidence type="ECO:0000313" key="2">
    <source>
        <dbReference type="EMBL" id="TFY67113.1"/>
    </source>
</evidence>
<organism evidence="2 3">
    <name type="scientific">Rhodofomes roseus</name>
    <dbReference type="NCBI Taxonomy" id="34475"/>
    <lineage>
        <taxon>Eukaryota</taxon>
        <taxon>Fungi</taxon>
        <taxon>Dikarya</taxon>
        <taxon>Basidiomycota</taxon>
        <taxon>Agaricomycotina</taxon>
        <taxon>Agaricomycetes</taxon>
        <taxon>Polyporales</taxon>
        <taxon>Rhodofomes</taxon>
    </lineage>
</organism>
<dbReference type="AlphaFoldDB" id="A0A4Y9YZT0"/>
<dbReference type="Proteomes" id="UP000298390">
    <property type="component" value="Unassembled WGS sequence"/>
</dbReference>
<comment type="caution">
    <text evidence="2">The sequence shown here is derived from an EMBL/GenBank/DDBJ whole genome shotgun (WGS) entry which is preliminary data.</text>
</comment>
<feature type="region of interest" description="Disordered" evidence="1">
    <location>
        <begin position="1"/>
        <end position="24"/>
    </location>
</feature>
<sequence length="184" mass="20442">MPLPTSVSTPPPSPLRSRFASRSPSPSLSFAIMPLKSMADTASLIVRLRRFRKRAAQNHIHSDSGDEPLRDERFWGEGALSVKRVPLEREDTFECRDGVDAAKLVRLARASLLEEAQSIGANVLVDEQWSCHVCGPRHDGRTFKVHVHYSALAARSDRSDPQRPPAVERARGVPGLMTIVDRQD</sequence>
<feature type="compositionally biased region" description="Pro residues" evidence="1">
    <location>
        <begin position="1"/>
        <end position="14"/>
    </location>
</feature>
<evidence type="ECO:0000256" key="1">
    <source>
        <dbReference type="SAM" id="MobiDB-lite"/>
    </source>
</evidence>